<evidence type="ECO:0000256" key="2">
    <source>
        <dbReference type="ARBA" id="ARBA00022898"/>
    </source>
</evidence>
<dbReference type="Proteomes" id="UP000324853">
    <property type="component" value="Unassembled WGS sequence"/>
</dbReference>
<dbReference type="PANTHER" id="PTHR46577:SF2">
    <property type="entry name" value="TRANSCRIPTIONAL REGULATORY PROTEIN"/>
    <property type="match status" value="1"/>
</dbReference>
<reference evidence="7 8" key="1">
    <citation type="submission" date="2019-08" db="EMBL/GenBank/DDBJ databases">
        <title>Bradyrhizobium hipponensis sp. nov., a rhizobium isolated from a Lupinus angustifolius root nodule in Tunisia.</title>
        <authorList>
            <person name="Off K."/>
            <person name="Rejili M."/>
            <person name="Mars M."/>
            <person name="Brachmann A."/>
            <person name="Marin M."/>
        </authorList>
    </citation>
    <scope>NUCLEOTIDE SEQUENCE [LARGE SCALE GENOMIC DNA]</scope>
    <source>
        <strain evidence="7 8">CTAW11</strain>
    </source>
</reference>
<organism evidence="7 8">
    <name type="scientific">Bradyrhizobium cytisi</name>
    <dbReference type="NCBI Taxonomy" id="515489"/>
    <lineage>
        <taxon>Bacteria</taxon>
        <taxon>Pseudomonadati</taxon>
        <taxon>Pseudomonadota</taxon>
        <taxon>Alphaproteobacteria</taxon>
        <taxon>Hyphomicrobiales</taxon>
        <taxon>Nitrobacteraceae</taxon>
        <taxon>Bradyrhizobium</taxon>
    </lineage>
</organism>
<dbReference type="InterPro" id="IPR015424">
    <property type="entry name" value="PyrdxlP-dep_Trfase"/>
</dbReference>
<evidence type="ECO:0000256" key="4">
    <source>
        <dbReference type="ARBA" id="ARBA00023125"/>
    </source>
</evidence>
<protein>
    <submittedName>
        <fullName evidence="7">PLP-dependent aminotransferase family protein</fullName>
    </submittedName>
</protein>
<gene>
    <name evidence="7" type="ORF">FXB38_38670</name>
</gene>
<keyword evidence="4" id="KW-0238">DNA-binding</keyword>
<evidence type="ECO:0000256" key="3">
    <source>
        <dbReference type="ARBA" id="ARBA00023015"/>
    </source>
</evidence>
<evidence type="ECO:0000313" key="8">
    <source>
        <dbReference type="Proteomes" id="UP000324853"/>
    </source>
</evidence>
<dbReference type="Pfam" id="PF00155">
    <property type="entry name" value="Aminotran_1_2"/>
    <property type="match status" value="1"/>
</dbReference>
<dbReference type="Gene3D" id="3.40.640.10">
    <property type="entry name" value="Type I PLP-dependent aspartate aminotransferase-like (Major domain)"/>
    <property type="match status" value="1"/>
</dbReference>
<dbReference type="RefSeq" id="WP_148756177.1">
    <property type="nucleotide sequence ID" value="NZ_VSSR01000086.1"/>
</dbReference>
<keyword evidence="2" id="KW-0663">Pyridoxal phosphate</keyword>
<dbReference type="SMART" id="SM00345">
    <property type="entry name" value="HTH_GNTR"/>
    <property type="match status" value="1"/>
</dbReference>
<dbReference type="InterPro" id="IPR015421">
    <property type="entry name" value="PyrdxlP-dep_Trfase_major"/>
</dbReference>
<dbReference type="GO" id="GO:0030170">
    <property type="term" value="F:pyridoxal phosphate binding"/>
    <property type="evidence" value="ECO:0007669"/>
    <property type="project" value="InterPro"/>
</dbReference>
<evidence type="ECO:0000256" key="5">
    <source>
        <dbReference type="ARBA" id="ARBA00023163"/>
    </source>
</evidence>
<name>A0A5S4WCM2_9BRAD</name>
<dbReference type="AlphaFoldDB" id="A0A5S4WCM2"/>
<evidence type="ECO:0000256" key="1">
    <source>
        <dbReference type="ARBA" id="ARBA00005384"/>
    </source>
</evidence>
<evidence type="ECO:0000259" key="6">
    <source>
        <dbReference type="PROSITE" id="PS50949"/>
    </source>
</evidence>
<dbReference type="CDD" id="cd07377">
    <property type="entry name" value="WHTH_GntR"/>
    <property type="match status" value="1"/>
</dbReference>
<comment type="caution">
    <text evidence="7">The sequence shown here is derived from an EMBL/GenBank/DDBJ whole genome shotgun (WGS) entry which is preliminary data.</text>
</comment>
<dbReference type="GO" id="GO:0003677">
    <property type="term" value="F:DNA binding"/>
    <property type="evidence" value="ECO:0007669"/>
    <property type="project" value="UniProtKB-KW"/>
</dbReference>
<proteinExistence type="inferred from homology"/>
<dbReference type="PANTHER" id="PTHR46577">
    <property type="entry name" value="HTH-TYPE TRANSCRIPTIONAL REGULATORY PROTEIN GABR"/>
    <property type="match status" value="1"/>
</dbReference>
<feature type="domain" description="HTH gntR-type" evidence="6">
    <location>
        <begin position="2"/>
        <end position="70"/>
    </location>
</feature>
<evidence type="ECO:0000313" key="7">
    <source>
        <dbReference type="EMBL" id="TYL72348.1"/>
    </source>
</evidence>
<comment type="similarity">
    <text evidence="1">In the C-terminal section; belongs to the class-I pyridoxal-phosphate-dependent aminotransferase family.</text>
</comment>
<keyword evidence="3" id="KW-0805">Transcription regulation</keyword>
<dbReference type="OrthoDB" id="9802328at2"/>
<dbReference type="InterPro" id="IPR036388">
    <property type="entry name" value="WH-like_DNA-bd_sf"/>
</dbReference>
<keyword evidence="8" id="KW-1185">Reference proteome</keyword>
<dbReference type="GO" id="GO:0003700">
    <property type="term" value="F:DNA-binding transcription factor activity"/>
    <property type="evidence" value="ECO:0007669"/>
    <property type="project" value="InterPro"/>
</dbReference>
<dbReference type="CDD" id="cd00609">
    <property type="entry name" value="AAT_like"/>
    <property type="match status" value="1"/>
</dbReference>
<dbReference type="Pfam" id="PF00392">
    <property type="entry name" value="GntR"/>
    <property type="match status" value="1"/>
</dbReference>
<dbReference type="InterPro" id="IPR004839">
    <property type="entry name" value="Aminotransferase_I/II_large"/>
</dbReference>
<dbReference type="Gene3D" id="1.10.10.10">
    <property type="entry name" value="Winged helix-like DNA-binding domain superfamily/Winged helix DNA-binding domain"/>
    <property type="match status" value="1"/>
</dbReference>
<dbReference type="GO" id="GO:0008483">
    <property type="term" value="F:transaminase activity"/>
    <property type="evidence" value="ECO:0007669"/>
    <property type="project" value="UniProtKB-KW"/>
</dbReference>
<keyword evidence="7" id="KW-0032">Aminotransferase</keyword>
<dbReference type="InterPro" id="IPR051446">
    <property type="entry name" value="HTH_trans_reg/aminotransferase"/>
</dbReference>
<dbReference type="InterPro" id="IPR036390">
    <property type="entry name" value="WH_DNA-bd_sf"/>
</dbReference>
<dbReference type="InterPro" id="IPR000524">
    <property type="entry name" value="Tscrpt_reg_HTH_GntR"/>
</dbReference>
<keyword evidence="5" id="KW-0804">Transcription</keyword>
<keyword evidence="7" id="KW-0808">Transferase</keyword>
<dbReference type="PROSITE" id="PS50949">
    <property type="entry name" value="HTH_GNTR"/>
    <property type="match status" value="1"/>
</dbReference>
<sequence>MPYRYNAVVEHIRKRVDAGTLKVGDRLPSIRQLSLLTGFSAVTIHHGYELLESRGYCTARPRSGYYLTRISSELSDFAQAGENSVEPISIGDFPQALLLSWQNRTSNAFGAPQPSDDLFDCAEIDSVMRRILRRRKLPAKDAAMGDIDLRLQIAKRAAQRGIFTRYQDIIVTGSATQGLNLCLDALTDPGNVILVESPSYFPALSSIKHRNLRVVEIYSHPRTGVDPDQFEYLVKNNNIRVALLMANNHFPTGITYGEEGMKRIVAAAHKNNVTIIENDMLGDLYYGISNPRSLKKFDSSQTVLQFSSFECSLAPEYGLGWVIAGKHAQPILAASCLGGYAINDFRIQQALAEYLSCHSQDRHLRRIRDTLASRMQRGLQLLADRMPAGCSISRPNGGYMCWVHAPQGFKSGRAARALHKQRVSILPGPVFSAAARSFENLFALNFSFPWTTTNEAKIGKIADSIAEIAH</sequence>
<dbReference type="EMBL" id="VSSR01000086">
    <property type="protein sequence ID" value="TYL72348.1"/>
    <property type="molecule type" value="Genomic_DNA"/>
</dbReference>
<dbReference type="SUPFAM" id="SSF53383">
    <property type="entry name" value="PLP-dependent transferases"/>
    <property type="match status" value="1"/>
</dbReference>
<dbReference type="SUPFAM" id="SSF46785">
    <property type="entry name" value="Winged helix' DNA-binding domain"/>
    <property type="match status" value="1"/>
</dbReference>
<accession>A0A5S4WCM2</accession>